<dbReference type="FunFam" id="3.40.309.10:FF:000018">
    <property type="entry name" value="Alpha-aminoadipic semialdehyde dehydrogenase"/>
    <property type="match status" value="1"/>
</dbReference>
<gene>
    <name evidence="9" type="ORF">SAMN05216372_11494</name>
</gene>
<organism evidence="9 10">
    <name type="scientific">Pseudomonas straminea</name>
    <dbReference type="NCBI Taxonomy" id="47882"/>
    <lineage>
        <taxon>Bacteria</taxon>
        <taxon>Pseudomonadati</taxon>
        <taxon>Pseudomonadota</taxon>
        <taxon>Gammaproteobacteria</taxon>
        <taxon>Pseudomonadales</taxon>
        <taxon>Pseudomonadaceae</taxon>
        <taxon>Phytopseudomonas</taxon>
    </lineage>
</organism>
<dbReference type="EMBL" id="FOMO01000014">
    <property type="protein sequence ID" value="SFE29717.1"/>
    <property type="molecule type" value="Genomic_DNA"/>
</dbReference>
<name>A0A1I1ZDC7_PSEOC</name>
<dbReference type="CDD" id="cd07130">
    <property type="entry name" value="ALDH_F7_AASADH"/>
    <property type="match status" value="1"/>
</dbReference>
<evidence type="ECO:0000256" key="7">
    <source>
        <dbReference type="RuleBase" id="RU003345"/>
    </source>
</evidence>
<accession>A0A1I1ZDC7</accession>
<evidence type="ECO:0000259" key="8">
    <source>
        <dbReference type="Pfam" id="PF00171"/>
    </source>
</evidence>
<dbReference type="AlphaFoldDB" id="A0A1I1ZDC7"/>
<dbReference type="InterPro" id="IPR016163">
    <property type="entry name" value="Ald_DH_C"/>
</dbReference>
<evidence type="ECO:0000256" key="3">
    <source>
        <dbReference type="ARBA" id="ARBA00023002"/>
    </source>
</evidence>
<protein>
    <recommendedName>
        <fullName evidence="5">aldehyde dehydrogenase (NAD(+))</fullName>
        <ecNumber evidence="5">1.2.1.3</ecNumber>
    </recommendedName>
</protein>
<evidence type="ECO:0000256" key="6">
    <source>
        <dbReference type="PROSITE-ProRule" id="PRU10007"/>
    </source>
</evidence>
<evidence type="ECO:0000256" key="1">
    <source>
        <dbReference type="ARBA" id="ARBA00009986"/>
    </source>
</evidence>
<reference evidence="10" key="1">
    <citation type="submission" date="2016-10" db="EMBL/GenBank/DDBJ databases">
        <authorList>
            <person name="Varghese N."/>
            <person name="Submissions S."/>
        </authorList>
    </citation>
    <scope>NUCLEOTIDE SEQUENCE [LARGE SCALE GENOMIC DNA]</scope>
    <source>
        <strain evidence="10">JCM 2783</strain>
    </source>
</reference>
<proteinExistence type="inferred from homology"/>
<dbReference type="InterPro" id="IPR016162">
    <property type="entry name" value="Ald_DH_N"/>
</dbReference>
<dbReference type="PANTHER" id="PTHR43521:SF1">
    <property type="entry name" value="ALPHA-AMINOADIPIC SEMIALDEHYDE DEHYDROGENASE"/>
    <property type="match status" value="1"/>
</dbReference>
<keyword evidence="3 7" id="KW-0560">Oxidoreductase</keyword>
<comment type="similarity">
    <text evidence="1 7">Belongs to the aldehyde dehydrogenase family.</text>
</comment>
<dbReference type="SUPFAM" id="SSF53720">
    <property type="entry name" value="ALDH-like"/>
    <property type="match status" value="1"/>
</dbReference>
<dbReference type="Proteomes" id="UP000243950">
    <property type="component" value="Unassembled WGS sequence"/>
</dbReference>
<dbReference type="GO" id="GO:0004029">
    <property type="term" value="F:aldehyde dehydrogenase (NAD+) activity"/>
    <property type="evidence" value="ECO:0007669"/>
    <property type="project" value="UniProtKB-EC"/>
</dbReference>
<dbReference type="InterPro" id="IPR044638">
    <property type="entry name" value="ALDH7A1-like"/>
</dbReference>
<feature type="domain" description="Aldehyde dehydrogenase" evidence="8">
    <location>
        <begin position="50"/>
        <end position="509"/>
    </location>
</feature>
<dbReference type="Gene3D" id="3.40.605.10">
    <property type="entry name" value="Aldehyde Dehydrogenase, Chain A, domain 1"/>
    <property type="match status" value="1"/>
</dbReference>
<dbReference type="Pfam" id="PF00171">
    <property type="entry name" value="Aldedh"/>
    <property type="match status" value="1"/>
</dbReference>
<evidence type="ECO:0000313" key="10">
    <source>
        <dbReference type="Proteomes" id="UP000243950"/>
    </source>
</evidence>
<dbReference type="PANTHER" id="PTHR43521">
    <property type="entry name" value="ALPHA-AMINOADIPIC SEMIALDEHYDE DEHYDROGENASE"/>
    <property type="match status" value="1"/>
</dbReference>
<dbReference type="Gene3D" id="3.40.309.10">
    <property type="entry name" value="Aldehyde Dehydrogenase, Chain A, domain 2"/>
    <property type="match status" value="1"/>
</dbReference>
<dbReference type="InterPro" id="IPR029510">
    <property type="entry name" value="Ald_DH_CS_GLU"/>
</dbReference>
<dbReference type="InterPro" id="IPR015590">
    <property type="entry name" value="Aldehyde_DH_dom"/>
</dbReference>
<evidence type="ECO:0000256" key="2">
    <source>
        <dbReference type="ARBA" id="ARBA00011881"/>
    </source>
</evidence>
<evidence type="ECO:0000256" key="4">
    <source>
        <dbReference type="ARBA" id="ARBA00023027"/>
    </source>
</evidence>
<dbReference type="InterPro" id="IPR016161">
    <property type="entry name" value="Ald_DH/histidinol_DH"/>
</dbReference>
<evidence type="ECO:0000313" key="9">
    <source>
        <dbReference type="EMBL" id="SFE29717.1"/>
    </source>
</evidence>
<dbReference type="EC" id="1.2.1.3" evidence="5"/>
<evidence type="ECO:0000256" key="5">
    <source>
        <dbReference type="ARBA" id="ARBA00024226"/>
    </source>
</evidence>
<dbReference type="PROSITE" id="PS00687">
    <property type="entry name" value="ALDEHYDE_DEHYDR_GLU"/>
    <property type="match status" value="1"/>
</dbReference>
<keyword evidence="4" id="KW-0520">NAD</keyword>
<sequence>MVRKRRLLSADSGLILILIPDFNFTTQEIVMVNSLLERLGVSASAYQNGSHAVYTPIDGSQIGSLTLEGADAVRAKITAGHNAFLAWRKVPAPRRGELVRLFGEVLREHKADLGELVSIEAGKITQEGLGEVQEMIDICDFAVGLSRQLYGLTIASERPGHHMRETWHPLGVVGVISAFNFPVAVWAWNTTLALVAGNAVIWKPSEKTPLTALASQALFDKALARFGNDAPQGLAQLVIGDREAGELLVDDPRVPLISATGSTRMGREVAPRVAARFGRSILELGGNNAMILTPSADLDLAVRGILFSAVGTAGQRCTTLRRLIVHRSIKDEVVARVKAAYAKVRIGDPRQGNLIGPLIDKQAFSAMQDALTKARDEGGQVFGGERQLADTFPNGYYVSPAIVEMPGQTAVVRHETFAPILYVLAYDDFEEALRLNNEVPQGLSSCIFTTDVREAEAFQGSAGSDCGIANVNIGTSGAEIGGAFGGEKETGGGRESGSDAWKAYMRRQTNTVNYSRELPLAQGIVFD</sequence>
<comment type="subunit">
    <text evidence="2">Homotetramer.</text>
</comment>
<keyword evidence="10" id="KW-1185">Reference proteome</keyword>
<feature type="active site" evidence="6">
    <location>
        <position position="283"/>
    </location>
</feature>